<comment type="caution">
    <text evidence="10">The sequence shown here is derived from an EMBL/GenBank/DDBJ whole genome shotgun (WGS) entry which is preliminary data.</text>
</comment>
<dbReference type="InterPro" id="IPR002524">
    <property type="entry name" value="Cation_efflux"/>
</dbReference>
<feature type="transmembrane region" description="Helical" evidence="7">
    <location>
        <begin position="115"/>
        <end position="136"/>
    </location>
</feature>
<proteinExistence type="inferred from homology"/>
<feature type="transmembrane region" description="Helical" evidence="7">
    <location>
        <begin position="174"/>
        <end position="196"/>
    </location>
</feature>
<evidence type="ECO:0000256" key="6">
    <source>
        <dbReference type="ARBA" id="ARBA00023136"/>
    </source>
</evidence>
<dbReference type="Gene3D" id="3.30.70.1350">
    <property type="entry name" value="Cation efflux protein, cytoplasmic domain"/>
    <property type="match status" value="1"/>
</dbReference>
<evidence type="ECO:0000256" key="1">
    <source>
        <dbReference type="ARBA" id="ARBA00004141"/>
    </source>
</evidence>
<evidence type="ECO:0000313" key="10">
    <source>
        <dbReference type="EMBL" id="MSS58912.1"/>
    </source>
</evidence>
<dbReference type="AlphaFoldDB" id="A0A7X2NSX6"/>
<comment type="similarity">
    <text evidence="2">Belongs to the cation diffusion facilitator (CDF) transporter (TC 2.A.4) family.</text>
</comment>
<evidence type="ECO:0000256" key="3">
    <source>
        <dbReference type="ARBA" id="ARBA00022448"/>
    </source>
</evidence>
<dbReference type="InterPro" id="IPR058533">
    <property type="entry name" value="Cation_efflux_TM"/>
</dbReference>
<dbReference type="GO" id="GO:0016020">
    <property type="term" value="C:membrane"/>
    <property type="evidence" value="ECO:0007669"/>
    <property type="project" value="UniProtKB-SubCell"/>
</dbReference>
<dbReference type="SUPFAM" id="SSF161111">
    <property type="entry name" value="Cation efflux protein transmembrane domain-like"/>
    <property type="match status" value="1"/>
</dbReference>
<evidence type="ECO:0000256" key="4">
    <source>
        <dbReference type="ARBA" id="ARBA00022692"/>
    </source>
</evidence>
<keyword evidence="5 7" id="KW-1133">Transmembrane helix</keyword>
<dbReference type="NCBIfam" id="TIGR01297">
    <property type="entry name" value="CDF"/>
    <property type="match status" value="1"/>
</dbReference>
<evidence type="ECO:0000256" key="7">
    <source>
        <dbReference type="SAM" id="Phobius"/>
    </source>
</evidence>
<dbReference type="Pfam" id="PF16916">
    <property type="entry name" value="ZT_dimer"/>
    <property type="match status" value="1"/>
</dbReference>
<evidence type="ECO:0000256" key="2">
    <source>
        <dbReference type="ARBA" id="ARBA00008114"/>
    </source>
</evidence>
<keyword evidence="6 7" id="KW-0472">Membrane</keyword>
<dbReference type="Gene3D" id="1.20.1510.10">
    <property type="entry name" value="Cation efflux protein transmembrane domain"/>
    <property type="match status" value="1"/>
</dbReference>
<organism evidence="10 11">
    <name type="scientific">Stecheria intestinalis</name>
    <dbReference type="NCBI Taxonomy" id="2606630"/>
    <lineage>
        <taxon>Bacteria</taxon>
        <taxon>Bacillati</taxon>
        <taxon>Bacillota</taxon>
        <taxon>Erysipelotrichia</taxon>
        <taxon>Erysipelotrichales</taxon>
        <taxon>Erysipelotrichaceae</taxon>
        <taxon>Stecheria</taxon>
    </lineage>
</organism>
<protein>
    <submittedName>
        <fullName evidence="10">Cation transporter</fullName>
    </submittedName>
</protein>
<keyword evidence="11" id="KW-1185">Reference proteome</keyword>
<dbReference type="Pfam" id="PF01545">
    <property type="entry name" value="Cation_efflux"/>
    <property type="match status" value="1"/>
</dbReference>
<feature type="domain" description="Cation efflux protein transmembrane" evidence="8">
    <location>
        <begin position="20"/>
        <end position="211"/>
    </location>
</feature>
<keyword evidence="3" id="KW-0813">Transport</keyword>
<dbReference type="GO" id="GO:0008324">
    <property type="term" value="F:monoatomic cation transmembrane transporter activity"/>
    <property type="evidence" value="ECO:0007669"/>
    <property type="project" value="InterPro"/>
</dbReference>
<dbReference type="PANTHER" id="PTHR43840">
    <property type="entry name" value="MITOCHONDRIAL METAL TRANSPORTER 1-RELATED"/>
    <property type="match status" value="1"/>
</dbReference>
<accession>A0A7X2NSX6</accession>
<evidence type="ECO:0000313" key="11">
    <source>
        <dbReference type="Proteomes" id="UP000461880"/>
    </source>
</evidence>
<name>A0A7X2NSX6_9FIRM</name>
<keyword evidence="4 7" id="KW-0812">Transmembrane</keyword>
<evidence type="ECO:0000256" key="5">
    <source>
        <dbReference type="ARBA" id="ARBA00022989"/>
    </source>
</evidence>
<reference evidence="10 11" key="1">
    <citation type="submission" date="2019-08" db="EMBL/GenBank/DDBJ databases">
        <title>In-depth cultivation of the pig gut microbiome towards novel bacterial diversity and tailored functional studies.</title>
        <authorList>
            <person name="Wylensek D."/>
            <person name="Hitch T.C.A."/>
            <person name="Clavel T."/>
        </authorList>
    </citation>
    <scope>NUCLEOTIDE SEQUENCE [LARGE SCALE GENOMIC DNA]</scope>
    <source>
        <strain evidence="10 11">Oil+RF-744-GAM-WT-6</strain>
    </source>
</reference>
<dbReference type="InterPro" id="IPR027470">
    <property type="entry name" value="Cation_efflux_CTD"/>
</dbReference>
<evidence type="ECO:0000259" key="8">
    <source>
        <dbReference type="Pfam" id="PF01545"/>
    </source>
</evidence>
<dbReference type="EMBL" id="VUMN01000019">
    <property type="protein sequence ID" value="MSS58912.1"/>
    <property type="molecule type" value="Genomic_DNA"/>
</dbReference>
<gene>
    <name evidence="10" type="ORF">FYJ51_08325</name>
</gene>
<sequence>MRVMSEQKAREQIIIRTSAIGIAANVLLAGFKFTVGTMSNSIAIMNDAVNNLSDALSSVITIIGTRLAGKKPDKKHPMGYGRVEYLSALIISVIVLYAGVSSLADSVKKIIHPEIASYASVTFVILIAAIIVKFLLGRYFTRVGKQVSSGSLEASGSDASNDAIISISVLASALLYRFTSISIEAWVGAVIAVMIIKSGIGLVQSTLSTILGERISPELSKSIKAAVASFPEVSGAYDLILNSYGPDQYVGSVHIEIPDTMTAGQIDDLEREIAAKIYHEFHVALTGISIYSISTADDHIKEIRSKITEKVMNHEGVLQMHGFHVEEDTKQIFFDVVLDFSYDRKALYQTILNEVQTLYPDYTIHIQMDVDVSD</sequence>
<dbReference type="InterPro" id="IPR027469">
    <property type="entry name" value="Cation_efflux_TMD_sf"/>
</dbReference>
<dbReference type="PANTHER" id="PTHR43840:SF50">
    <property type="entry name" value="MANGANESE EFFLUX SYSTEM PROTEIN MNES"/>
    <property type="match status" value="1"/>
</dbReference>
<dbReference type="Proteomes" id="UP000461880">
    <property type="component" value="Unassembled WGS sequence"/>
</dbReference>
<dbReference type="InterPro" id="IPR050291">
    <property type="entry name" value="CDF_Transporter"/>
</dbReference>
<feature type="domain" description="Cation efflux protein cytoplasmic" evidence="9">
    <location>
        <begin position="217"/>
        <end position="283"/>
    </location>
</feature>
<dbReference type="InterPro" id="IPR036837">
    <property type="entry name" value="Cation_efflux_CTD_sf"/>
</dbReference>
<evidence type="ECO:0000259" key="9">
    <source>
        <dbReference type="Pfam" id="PF16916"/>
    </source>
</evidence>
<dbReference type="SUPFAM" id="SSF160240">
    <property type="entry name" value="Cation efflux protein cytoplasmic domain-like"/>
    <property type="match status" value="1"/>
</dbReference>
<feature type="transmembrane region" description="Helical" evidence="7">
    <location>
        <begin position="83"/>
        <end position="103"/>
    </location>
</feature>
<comment type="subcellular location">
    <subcellularLocation>
        <location evidence="1">Membrane</location>
        <topology evidence="1">Multi-pass membrane protein</topology>
    </subcellularLocation>
</comment>
<dbReference type="FunFam" id="1.20.1510.10:FF:000006">
    <property type="entry name" value="Divalent cation efflux transporter"/>
    <property type="match status" value="1"/>
</dbReference>